<dbReference type="GO" id="GO:0003677">
    <property type="term" value="F:DNA binding"/>
    <property type="evidence" value="ECO:0007669"/>
    <property type="project" value="UniProtKB-KW"/>
</dbReference>
<keyword evidence="2" id="KW-0238">DNA-binding</keyword>
<keyword evidence="3" id="KW-0804">Transcription</keyword>
<dbReference type="Pfam" id="PF00196">
    <property type="entry name" value="GerE"/>
    <property type="match status" value="1"/>
</dbReference>
<dbReference type="PRINTS" id="PR00038">
    <property type="entry name" value="HTHLUXR"/>
</dbReference>
<dbReference type="GO" id="GO:0006355">
    <property type="term" value="P:regulation of DNA-templated transcription"/>
    <property type="evidence" value="ECO:0007669"/>
    <property type="project" value="InterPro"/>
</dbReference>
<dbReference type="OrthoDB" id="9789465at2"/>
<dbReference type="Gene3D" id="1.10.10.10">
    <property type="entry name" value="Winged helix-like DNA-binding domain superfamily/Winged helix DNA-binding domain"/>
    <property type="match status" value="1"/>
</dbReference>
<dbReference type="InterPro" id="IPR000792">
    <property type="entry name" value="Tscrpt_reg_LuxR_C"/>
</dbReference>
<dbReference type="InterPro" id="IPR036388">
    <property type="entry name" value="WH-like_DNA-bd_sf"/>
</dbReference>
<name>A0A1L5F820_CLOKL</name>
<keyword evidence="1" id="KW-0805">Transcription regulation</keyword>
<gene>
    <name evidence="5" type="ORF">BS101_10385</name>
</gene>
<evidence type="ECO:0000256" key="3">
    <source>
        <dbReference type="ARBA" id="ARBA00023163"/>
    </source>
</evidence>
<dbReference type="SMART" id="SM00421">
    <property type="entry name" value="HTH_LUXR"/>
    <property type="match status" value="1"/>
</dbReference>
<dbReference type="EMBL" id="CP018335">
    <property type="protein sequence ID" value="APM39123.1"/>
    <property type="molecule type" value="Genomic_DNA"/>
</dbReference>
<dbReference type="SUPFAM" id="SSF46894">
    <property type="entry name" value="C-terminal effector domain of the bipartite response regulators"/>
    <property type="match status" value="1"/>
</dbReference>
<evidence type="ECO:0000313" key="5">
    <source>
        <dbReference type="EMBL" id="APM39123.1"/>
    </source>
</evidence>
<dbReference type="PANTHER" id="PTHR44688">
    <property type="entry name" value="DNA-BINDING TRANSCRIPTIONAL ACTIVATOR DEVR_DOSR"/>
    <property type="match status" value="1"/>
</dbReference>
<sequence length="94" mass="10795">MKYESDFYINLSYAEKVHYRQIINICKIETKSILSKREIEVLNEIAAGASNKEIAEHLCISLATVKSHIINIYSKLEVNSRVRAIKAAKRHGYI</sequence>
<dbReference type="InterPro" id="IPR016032">
    <property type="entry name" value="Sig_transdc_resp-reg_C-effctor"/>
</dbReference>
<dbReference type="AlphaFoldDB" id="A0A1L5F820"/>
<proteinExistence type="predicted"/>
<evidence type="ECO:0000256" key="1">
    <source>
        <dbReference type="ARBA" id="ARBA00023015"/>
    </source>
</evidence>
<dbReference type="PROSITE" id="PS50043">
    <property type="entry name" value="HTH_LUXR_2"/>
    <property type="match status" value="1"/>
</dbReference>
<reference evidence="5 6" key="1">
    <citation type="submission" date="2016-12" db="EMBL/GenBank/DDBJ databases">
        <title>Complete genome sequence of Clostridium kluyveri JZZ isolated from the pit mud of a Chinese flavor liquor-making factory.</title>
        <authorList>
            <person name="Wang Y."/>
        </authorList>
    </citation>
    <scope>NUCLEOTIDE SEQUENCE [LARGE SCALE GENOMIC DNA]</scope>
    <source>
        <strain evidence="5 6">JZZ</strain>
    </source>
</reference>
<protein>
    <recommendedName>
        <fullName evidence="4">HTH luxR-type domain-containing protein</fullName>
    </recommendedName>
</protein>
<dbReference type="Proteomes" id="UP000184604">
    <property type="component" value="Chromosome"/>
</dbReference>
<evidence type="ECO:0000313" key="6">
    <source>
        <dbReference type="Proteomes" id="UP000184604"/>
    </source>
</evidence>
<dbReference type="PANTHER" id="PTHR44688:SF16">
    <property type="entry name" value="DNA-BINDING TRANSCRIPTIONAL ACTIVATOR DEVR_DOSR"/>
    <property type="match status" value="1"/>
</dbReference>
<evidence type="ECO:0000256" key="2">
    <source>
        <dbReference type="ARBA" id="ARBA00023125"/>
    </source>
</evidence>
<evidence type="ECO:0000259" key="4">
    <source>
        <dbReference type="PROSITE" id="PS50043"/>
    </source>
</evidence>
<organism evidence="5 6">
    <name type="scientific">Clostridium kluyveri</name>
    <dbReference type="NCBI Taxonomy" id="1534"/>
    <lineage>
        <taxon>Bacteria</taxon>
        <taxon>Bacillati</taxon>
        <taxon>Bacillota</taxon>
        <taxon>Clostridia</taxon>
        <taxon>Eubacteriales</taxon>
        <taxon>Clostridiaceae</taxon>
        <taxon>Clostridium</taxon>
    </lineage>
</organism>
<feature type="domain" description="HTH luxR-type" evidence="4">
    <location>
        <begin position="27"/>
        <end position="92"/>
    </location>
</feature>
<dbReference type="PROSITE" id="PS00622">
    <property type="entry name" value="HTH_LUXR_1"/>
    <property type="match status" value="1"/>
</dbReference>
<accession>A0A1L5F820</accession>
<dbReference type="CDD" id="cd06170">
    <property type="entry name" value="LuxR_C_like"/>
    <property type="match status" value="1"/>
</dbReference>
<dbReference type="RefSeq" id="WP_073538760.1">
    <property type="nucleotide sequence ID" value="NZ_CP018335.1"/>
</dbReference>